<dbReference type="AlphaFoldDB" id="A0A8H7VJM3"/>
<keyword evidence="2" id="KW-1185">Reference proteome</keyword>
<protein>
    <submittedName>
        <fullName evidence="1">Uncharacterized protein</fullName>
    </submittedName>
</protein>
<proteinExistence type="predicted"/>
<reference evidence="1 2" key="1">
    <citation type="submission" date="2020-12" db="EMBL/GenBank/DDBJ databases">
        <title>Metabolic potential, ecology and presence of endohyphal bacteria is reflected in genomic diversity of Mucoromycotina.</title>
        <authorList>
            <person name="Muszewska A."/>
            <person name="Okrasinska A."/>
            <person name="Steczkiewicz K."/>
            <person name="Drgas O."/>
            <person name="Orlowska M."/>
            <person name="Perlinska-Lenart U."/>
            <person name="Aleksandrzak-Piekarczyk T."/>
            <person name="Szatraj K."/>
            <person name="Zielenkiewicz U."/>
            <person name="Pilsyk S."/>
            <person name="Malc E."/>
            <person name="Mieczkowski P."/>
            <person name="Kruszewska J.S."/>
            <person name="Biernat P."/>
            <person name="Pawlowska J."/>
        </authorList>
    </citation>
    <scope>NUCLEOTIDE SEQUENCE [LARGE SCALE GENOMIC DNA]</scope>
    <source>
        <strain evidence="1 2">CBS 142.35</strain>
    </source>
</reference>
<comment type="caution">
    <text evidence="1">The sequence shown here is derived from an EMBL/GenBank/DDBJ whole genome shotgun (WGS) entry which is preliminary data.</text>
</comment>
<evidence type="ECO:0000313" key="1">
    <source>
        <dbReference type="EMBL" id="KAG2225291.1"/>
    </source>
</evidence>
<dbReference type="Proteomes" id="UP000646827">
    <property type="component" value="Unassembled WGS sequence"/>
</dbReference>
<accession>A0A8H7VJM3</accession>
<name>A0A8H7VJM3_9FUNG</name>
<evidence type="ECO:0000313" key="2">
    <source>
        <dbReference type="Proteomes" id="UP000646827"/>
    </source>
</evidence>
<organism evidence="1 2">
    <name type="scientific">Circinella minor</name>
    <dbReference type="NCBI Taxonomy" id="1195481"/>
    <lineage>
        <taxon>Eukaryota</taxon>
        <taxon>Fungi</taxon>
        <taxon>Fungi incertae sedis</taxon>
        <taxon>Mucoromycota</taxon>
        <taxon>Mucoromycotina</taxon>
        <taxon>Mucoromycetes</taxon>
        <taxon>Mucorales</taxon>
        <taxon>Lichtheimiaceae</taxon>
        <taxon>Circinella</taxon>
    </lineage>
</organism>
<gene>
    <name evidence="1" type="ORF">INT45_001515</name>
</gene>
<sequence>MQCATHITINHDKESIVSITKLTRFVRKLKALRSLYVNEGVVLKDNISHFLRTITRTAIVYLQVSAVEHDIFQNESRIFSNYDISIFCIKSNDDGFNPDSMNNDKDTTSPFYISDSNDLELTPKGSHSLDQVLKRHVIDMYDTPERTYNAIKRMKLLHKAEDINQGVARVRNHEINTLVRLPRALDAYIEKGMRYRQLKRVKEDDILLATSHNNDDRVDEVVLAQAAQLMEAVVVGKMSWFVLTQFDIFFQGNPGYDDCARKQEHAYTMKPYPRVISKEEFGNTHYQLVIRWGNIEVLALGGYYGKMATKEKYGFLGSSVPKKLVSWLSEDLEDASIFIPLNQQDYIQNIRFLRDYTKEHASRMWSLESRRTAVVGRFRACHPLSFGNHWTMQNIKYKTVGHLASLVFKVLCKKQYTRQHQQAALTCLSKTKDLQECMKDATILPTTLSEVQDIFNQKLPKSPLLQPLNILVQVDKYLQDDQLNINIITIVPQLTTASLDLYKSVLAKLITKANDETLESVTI</sequence>
<dbReference type="OrthoDB" id="10442629at2759"/>
<dbReference type="EMBL" id="JAEPRB010000030">
    <property type="protein sequence ID" value="KAG2225291.1"/>
    <property type="molecule type" value="Genomic_DNA"/>
</dbReference>